<comment type="similarity">
    <text evidence="1">Belongs to the UPF0161 family.</text>
</comment>
<comment type="subcellular location">
    <subcellularLocation>
        <location evidence="1">Cell membrane</location>
        <topology evidence="1">Peripheral membrane protein</topology>
        <orientation evidence="1">Cytoplasmic side</orientation>
    </subcellularLocation>
</comment>
<dbReference type="GO" id="GO:0005886">
    <property type="term" value="C:plasma membrane"/>
    <property type="evidence" value="ECO:0007669"/>
    <property type="project" value="UniProtKB-SubCell"/>
</dbReference>
<organism evidence="2 3">
    <name type="scientific">Liquorilactobacillus vini DSM 20605</name>
    <dbReference type="NCBI Taxonomy" id="1133569"/>
    <lineage>
        <taxon>Bacteria</taxon>
        <taxon>Bacillati</taxon>
        <taxon>Bacillota</taxon>
        <taxon>Bacilli</taxon>
        <taxon>Lactobacillales</taxon>
        <taxon>Lactobacillaceae</taxon>
        <taxon>Liquorilactobacillus</taxon>
    </lineage>
</organism>
<dbReference type="InterPro" id="IPR002696">
    <property type="entry name" value="Membr_insert_effic_factor_YidD"/>
</dbReference>
<keyword evidence="3" id="KW-1185">Reference proteome</keyword>
<sequence length="100" mass="11543">MKRILLWLIRGYQRGISPFFPPTCRYYPTCSHYAAEAINRFGALRGGLMSLARILRCHPFVRGGYDPVPKNFSLKRNLTAEQKEFGDLLEASSVKKRKKH</sequence>
<dbReference type="PATRIC" id="fig|1133569.4.peg.1783"/>
<keyword evidence="1" id="KW-0472">Membrane</keyword>
<proteinExistence type="inferred from homology"/>
<dbReference type="NCBIfam" id="TIGR00278">
    <property type="entry name" value="membrane protein insertion efficiency factor YidD"/>
    <property type="match status" value="1"/>
</dbReference>
<dbReference type="RefSeq" id="WP_010579616.1">
    <property type="nucleotide sequence ID" value="NZ_AHYZ01000025.1"/>
</dbReference>
<gene>
    <name evidence="2" type="ORF">FD21_GL001637</name>
</gene>
<dbReference type="Pfam" id="PF01809">
    <property type="entry name" value="YidD"/>
    <property type="match status" value="1"/>
</dbReference>
<comment type="function">
    <text evidence="1">Could be involved in insertion of integral membrane proteins into the membrane.</text>
</comment>
<dbReference type="HAMAP" id="MF_00386">
    <property type="entry name" value="UPF0161_YidD"/>
    <property type="match status" value="1"/>
</dbReference>
<name>A0A0R2C419_9LACO</name>
<dbReference type="Proteomes" id="UP000051576">
    <property type="component" value="Unassembled WGS sequence"/>
</dbReference>
<reference evidence="2 3" key="1">
    <citation type="journal article" date="2015" name="Genome Announc.">
        <title>Expanding the biotechnology potential of lactobacilli through comparative genomics of 213 strains and associated genera.</title>
        <authorList>
            <person name="Sun Z."/>
            <person name="Harris H.M."/>
            <person name="McCann A."/>
            <person name="Guo C."/>
            <person name="Argimon S."/>
            <person name="Zhang W."/>
            <person name="Yang X."/>
            <person name="Jeffery I.B."/>
            <person name="Cooney J.C."/>
            <person name="Kagawa T.F."/>
            <person name="Liu W."/>
            <person name="Song Y."/>
            <person name="Salvetti E."/>
            <person name="Wrobel A."/>
            <person name="Rasinkangas P."/>
            <person name="Parkhill J."/>
            <person name="Rea M.C."/>
            <person name="O'Sullivan O."/>
            <person name="Ritari J."/>
            <person name="Douillard F.P."/>
            <person name="Paul Ross R."/>
            <person name="Yang R."/>
            <person name="Briner A.E."/>
            <person name="Felis G.E."/>
            <person name="de Vos W.M."/>
            <person name="Barrangou R."/>
            <person name="Klaenhammer T.R."/>
            <person name="Caufield P.W."/>
            <person name="Cui Y."/>
            <person name="Zhang H."/>
            <person name="O'Toole P.W."/>
        </authorList>
    </citation>
    <scope>NUCLEOTIDE SEQUENCE [LARGE SCALE GENOMIC DNA]</scope>
    <source>
        <strain evidence="2 3">DSM 20605</strain>
    </source>
</reference>
<keyword evidence="1" id="KW-1003">Cell membrane</keyword>
<dbReference type="EMBL" id="AYYX01000051">
    <property type="protein sequence ID" value="KRM86360.1"/>
    <property type="molecule type" value="Genomic_DNA"/>
</dbReference>
<accession>A0A0R2C419</accession>
<protein>
    <recommendedName>
        <fullName evidence="1">Putative membrane protein insertion efficiency factor</fullName>
    </recommendedName>
</protein>
<dbReference type="STRING" id="1133569.FD21_GL001637"/>
<evidence type="ECO:0000313" key="3">
    <source>
        <dbReference type="Proteomes" id="UP000051576"/>
    </source>
</evidence>
<evidence type="ECO:0000256" key="1">
    <source>
        <dbReference type="HAMAP-Rule" id="MF_00386"/>
    </source>
</evidence>
<dbReference type="AlphaFoldDB" id="A0A0R2C419"/>
<dbReference type="PANTHER" id="PTHR33383:SF1">
    <property type="entry name" value="MEMBRANE PROTEIN INSERTION EFFICIENCY FACTOR-RELATED"/>
    <property type="match status" value="1"/>
</dbReference>
<dbReference type="OrthoDB" id="9801753at2"/>
<dbReference type="PANTHER" id="PTHR33383">
    <property type="entry name" value="MEMBRANE PROTEIN INSERTION EFFICIENCY FACTOR-RELATED"/>
    <property type="match status" value="1"/>
</dbReference>
<dbReference type="eggNOG" id="COG0759">
    <property type="taxonomic scope" value="Bacteria"/>
</dbReference>
<dbReference type="SMART" id="SM01234">
    <property type="entry name" value="Haemolytic"/>
    <property type="match status" value="1"/>
</dbReference>
<comment type="caution">
    <text evidence="2">The sequence shown here is derived from an EMBL/GenBank/DDBJ whole genome shotgun (WGS) entry which is preliminary data.</text>
</comment>
<evidence type="ECO:0000313" key="2">
    <source>
        <dbReference type="EMBL" id="KRM86360.1"/>
    </source>
</evidence>